<dbReference type="GO" id="GO:0015297">
    <property type="term" value="F:antiporter activity"/>
    <property type="evidence" value="ECO:0007669"/>
    <property type="project" value="InterPro"/>
</dbReference>
<dbReference type="InterPro" id="IPR050222">
    <property type="entry name" value="MATE_MdtK"/>
</dbReference>
<dbReference type="EMBL" id="QSCR01000025">
    <property type="protein sequence ID" value="RGY15191.1"/>
    <property type="molecule type" value="Genomic_DNA"/>
</dbReference>
<feature type="transmembrane region" description="Helical" evidence="2">
    <location>
        <begin position="187"/>
        <end position="211"/>
    </location>
</feature>
<dbReference type="GO" id="GO:0005886">
    <property type="term" value="C:plasma membrane"/>
    <property type="evidence" value="ECO:0007669"/>
    <property type="project" value="TreeGrafter"/>
</dbReference>
<dbReference type="InterPro" id="IPR002528">
    <property type="entry name" value="MATE_fam"/>
</dbReference>
<feature type="transmembrane region" description="Helical" evidence="2">
    <location>
        <begin position="315"/>
        <end position="335"/>
    </location>
</feature>
<dbReference type="Proteomes" id="UP000286063">
    <property type="component" value="Unassembled WGS sequence"/>
</dbReference>
<accession>A0A413IKX8</accession>
<keyword evidence="1" id="KW-0813">Transport</keyword>
<keyword evidence="2" id="KW-0812">Transmembrane</keyword>
<dbReference type="AlphaFoldDB" id="A0A413IKX8"/>
<dbReference type="OrthoDB" id="9780160at2"/>
<feature type="transmembrane region" description="Helical" evidence="2">
    <location>
        <begin position="347"/>
        <end position="369"/>
    </location>
</feature>
<dbReference type="GO" id="GO:0042910">
    <property type="term" value="F:xenobiotic transmembrane transporter activity"/>
    <property type="evidence" value="ECO:0007669"/>
    <property type="project" value="InterPro"/>
</dbReference>
<feature type="transmembrane region" description="Helical" evidence="2">
    <location>
        <begin position="49"/>
        <end position="69"/>
    </location>
</feature>
<evidence type="ECO:0000313" key="3">
    <source>
        <dbReference type="EMBL" id="RGY15191.1"/>
    </source>
</evidence>
<comment type="caution">
    <text evidence="3">The sequence shown here is derived from an EMBL/GenBank/DDBJ whole genome shotgun (WGS) entry which is preliminary data.</text>
</comment>
<evidence type="ECO:0000256" key="1">
    <source>
        <dbReference type="ARBA" id="ARBA00022448"/>
    </source>
</evidence>
<evidence type="ECO:0000313" key="4">
    <source>
        <dbReference type="Proteomes" id="UP000286063"/>
    </source>
</evidence>
<feature type="transmembrane region" description="Helical" evidence="2">
    <location>
        <begin position="381"/>
        <end position="402"/>
    </location>
</feature>
<dbReference type="NCBIfam" id="TIGR00797">
    <property type="entry name" value="matE"/>
    <property type="match status" value="1"/>
</dbReference>
<keyword evidence="2" id="KW-0472">Membrane</keyword>
<gene>
    <name evidence="3" type="ORF">DXA50_13255</name>
</gene>
<feature type="transmembrane region" description="Helical" evidence="2">
    <location>
        <begin position="89"/>
        <end position="110"/>
    </location>
</feature>
<feature type="transmembrane region" description="Helical" evidence="2">
    <location>
        <begin position="232"/>
        <end position="257"/>
    </location>
</feature>
<dbReference type="Pfam" id="PF01554">
    <property type="entry name" value="MatE"/>
    <property type="match status" value="2"/>
</dbReference>
<dbReference type="PANTHER" id="PTHR43298">
    <property type="entry name" value="MULTIDRUG RESISTANCE PROTEIN NORM-RELATED"/>
    <property type="match status" value="1"/>
</dbReference>
<dbReference type="PANTHER" id="PTHR43298:SF2">
    <property type="entry name" value="FMN_FAD EXPORTER YEEO-RELATED"/>
    <property type="match status" value="1"/>
</dbReference>
<sequence length="439" mass="49474">MNFTSKQIWLINYPVMMSVLVEQLINITDAIFLGHVGETELGASAIAGMYYLSLYILGFGFSLGLQVMIARRNGEQRPAETGKVFFQGLLFLTTLAATLFGLSKIFTPFILQRLLTSPEIYEAVVQYLDWRTFGLLFAFPMLAFRAFFVGITRTRILTVSAVTLASMNVLLNYLLIFGTGKISAQGISGAAMASTISELGGLLVLVSYTRFKIDKQHYGLLAIFYKRLMGQLFRLSVWSMMHSFISVAPWFLFFILIEHLGTTQLAIANIIRSISTIFFVIVSSFSTTTGSLVSNLAGARERKQIMPLCRKIIRLGYILGIPLITIALLFPHTVMGIYTPDKQLVQLAFWPFVVMLSNYLLSLPAHIFCNAVSGTGATRAAFIYQCITIVIYLIYLFCIKQFGEVPLVVYWTSEHLYVLLLFLFSWFHLKRTNERIVKL</sequence>
<feature type="transmembrane region" description="Helical" evidence="2">
    <location>
        <begin position="269"/>
        <end position="294"/>
    </location>
</feature>
<reference evidence="3 4" key="1">
    <citation type="submission" date="2018-08" db="EMBL/GenBank/DDBJ databases">
        <title>A genome reference for cultivated species of the human gut microbiota.</title>
        <authorList>
            <person name="Zou Y."/>
            <person name="Xue W."/>
            <person name="Luo G."/>
        </authorList>
    </citation>
    <scope>NUCLEOTIDE SEQUENCE [LARGE SCALE GENOMIC DNA]</scope>
    <source>
        <strain evidence="3 4">OF02-7</strain>
    </source>
</reference>
<feature type="transmembrane region" description="Helical" evidence="2">
    <location>
        <begin position="408"/>
        <end position="429"/>
    </location>
</feature>
<feature type="transmembrane region" description="Helical" evidence="2">
    <location>
        <begin position="130"/>
        <end position="149"/>
    </location>
</feature>
<dbReference type="CDD" id="cd13133">
    <property type="entry name" value="MATE_like_7"/>
    <property type="match status" value="1"/>
</dbReference>
<proteinExistence type="predicted"/>
<keyword evidence="2" id="KW-1133">Transmembrane helix</keyword>
<feature type="transmembrane region" description="Helical" evidence="2">
    <location>
        <begin position="156"/>
        <end position="175"/>
    </location>
</feature>
<name>A0A413IKX8_9BACT</name>
<dbReference type="RefSeq" id="WP_117775318.1">
    <property type="nucleotide sequence ID" value="NZ_CAJUBB010000029.1"/>
</dbReference>
<organism evidence="3 4">
    <name type="scientific">Butyricimonas virosa</name>
    <dbReference type="NCBI Taxonomy" id="544645"/>
    <lineage>
        <taxon>Bacteria</taxon>
        <taxon>Pseudomonadati</taxon>
        <taxon>Bacteroidota</taxon>
        <taxon>Bacteroidia</taxon>
        <taxon>Bacteroidales</taxon>
        <taxon>Odoribacteraceae</taxon>
        <taxon>Butyricimonas</taxon>
    </lineage>
</organism>
<evidence type="ECO:0000256" key="2">
    <source>
        <dbReference type="SAM" id="Phobius"/>
    </source>
</evidence>
<protein>
    <submittedName>
        <fullName evidence="3">MATE family efflux transporter</fullName>
    </submittedName>
</protein>